<dbReference type="SUPFAM" id="SSF46689">
    <property type="entry name" value="Homeodomain-like"/>
    <property type="match status" value="1"/>
</dbReference>
<evidence type="ECO:0000313" key="1">
    <source>
        <dbReference type="EMBL" id="SFE60587.1"/>
    </source>
</evidence>
<name>A0A1I2BWX7_9RHOB</name>
<dbReference type="InterPro" id="IPR009057">
    <property type="entry name" value="Homeodomain-like_sf"/>
</dbReference>
<accession>A0A1I2BWX7</accession>
<dbReference type="AlphaFoldDB" id="A0A1I2BWX7"/>
<feature type="non-terminal residue" evidence="1">
    <location>
        <position position="47"/>
    </location>
</feature>
<organism evidence="1 2">
    <name type="scientific">Sulfitobacter brevis</name>
    <dbReference type="NCBI Taxonomy" id="74348"/>
    <lineage>
        <taxon>Bacteria</taxon>
        <taxon>Pseudomonadati</taxon>
        <taxon>Pseudomonadota</taxon>
        <taxon>Alphaproteobacteria</taxon>
        <taxon>Rhodobacterales</taxon>
        <taxon>Roseobacteraceae</taxon>
        <taxon>Sulfitobacter</taxon>
    </lineage>
</organism>
<gene>
    <name evidence="1" type="ORF">SAMN04488523_108233</name>
</gene>
<evidence type="ECO:0008006" key="3">
    <source>
        <dbReference type="Google" id="ProtNLM"/>
    </source>
</evidence>
<reference evidence="1 2" key="1">
    <citation type="submission" date="2016-10" db="EMBL/GenBank/DDBJ databases">
        <authorList>
            <person name="de Groot N.N."/>
        </authorList>
    </citation>
    <scope>NUCLEOTIDE SEQUENCE [LARGE SCALE GENOMIC DNA]</scope>
    <source>
        <strain evidence="1 2">DSM 11443</strain>
    </source>
</reference>
<dbReference type="STRING" id="74348.SAMN04488523_108233"/>
<protein>
    <recommendedName>
        <fullName evidence="3">HTH IS408-type domain-containing protein</fullName>
    </recommendedName>
</protein>
<keyword evidence="2" id="KW-1185">Reference proteome</keyword>
<dbReference type="EMBL" id="FOMW01000008">
    <property type="protein sequence ID" value="SFE60587.1"/>
    <property type="molecule type" value="Genomic_DNA"/>
</dbReference>
<proteinExistence type="predicted"/>
<evidence type="ECO:0000313" key="2">
    <source>
        <dbReference type="Proteomes" id="UP000198977"/>
    </source>
</evidence>
<sequence length="47" mass="5395">MRKIREALRLRSDGFSGRRVAQSLSVGRATISEYFRRADVEGLSWPL</sequence>
<dbReference type="Proteomes" id="UP000198977">
    <property type="component" value="Unassembled WGS sequence"/>
</dbReference>